<dbReference type="GO" id="GO:0015218">
    <property type="term" value="F:pyrimidine nucleotide transmembrane transporter activity"/>
    <property type="evidence" value="ECO:0007669"/>
    <property type="project" value="InterPro"/>
</dbReference>
<dbReference type="InterPro" id="IPR018108">
    <property type="entry name" value="MCP_transmembrane"/>
</dbReference>
<dbReference type="GO" id="GO:1990519">
    <property type="term" value="P:pyrimidine nucleotide import into mitochondrion"/>
    <property type="evidence" value="ECO:0007669"/>
    <property type="project" value="TreeGrafter"/>
</dbReference>
<dbReference type="InterPro" id="IPR023395">
    <property type="entry name" value="MCP_dom_sf"/>
</dbReference>
<evidence type="ECO:0000256" key="6">
    <source>
        <dbReference type="ARBA" id="ARBA00022792"/>
    </source>
</evidence>
<evidence type="ECO:0000256" key="9">
    <source>
        <dbReference type="ARBA" id="ARBA00023136"/>
    </source>
</evidence>
<name>A0A0D6LHH1_9BILA</name>
<evidence type="ECO:0000256" key="3">
    <source>
        <dbReference type="ARBA" id="ARBA00022448"/>
    </source>
</evidence>
<keyword evidence="4" id="KW-0812">Transmembrane</keyword>
<evidence type="ECO:0000256" key="2">
    <source>
        <dbReference type="ARBA" id="ARBA00006375"/>
    </source>
</evidence>
<dbReference type="AlphaFoldDB" id="A0A0D6LHH1"/>
<dbReference type="PANTHER" id="PTHR45829:SF4">
    <property type="entry name" value="MITOCHONDRIAL CARRIER PROTEIN RIM2"/>
    <property type="match status" value="1"/>
</dbReference>
<evidence type="ECO:0000256" key="7">
    <source>
        <dbReference type="ARBA" id="ARBA00022989"/>
    </source>
</evidence>
<keyword evidence="6" id="KW-0999">Mitochondrion inner membrane</keyword>
<protein>
    <submittedName>
        <fullName evidence="10">Uncharacterized protein</fullName>
    </submittedName>
</protein>
<evidence type="ECO:0000256" key="8">
    <source>
        <dbReference type="ARBA" id="ARBA00023128"/>
    </source>
</evidence>
<evidence type="ECO:0000256" key="5">
    <source>
        <dbReference type="ARBA" id="ARBA00022737"/>
    </source>
</evidence>
<sequence>MGTLGIRTECPVPCDHWIQQRGHVIRLRPAPCARRSEYASRKMFMDREAMIHFIGGAVGGTAGTCITCPLEVIKTRMQSSKGIPVGPSTSQGESNNRLGVGLLGRWGASSTSLKMKGSGLCTKDYFQTLLVSPRQRPSIFILTRPANVSGMTQKYSCLTVQLYTW</sequence>
<dbReference type="SUPFAM" id="SSF103506">
    <property type="entry name" value="Mitochondrial carrier"/>
    <property type="match status" value="1"/>
</dbReference>
<dbReference type="Pfam" id="PF00153">
    <property type="entry name" value="Mito_carr"/>
    <property type="match status" value="1"/>
</dbReference>
<dbReference type="Proteomes" id="UP000054495">
    <property type="component" value="Unassembled WGS sequence"/>
</dbReference>
<keyword evidence="9" id="KW-0472">Membrane</keyword>
<dbReference type="InterPro" id="IPR049562">
    <property type="entry name" value="SLC25A33/36-like"/>
</dbReference>
<reference evidence="10 11" key="1">
    <citation type="submission" date="2013-05" db="EMBL/GenBank/DDBJ databases">
        <title>Draft genome of the parasitic nematode Anyclostoma ceylanicum.</title>
        <authorList>
            <person name="Mitreva M."/>
        </authorList>
    </citation>
    <scope>NUCLEOTIDE SEQUENCE [LARGE SCALE GENOMIC DNA]</scope>
</reference>
<dbReference type="EMBL" id="KE125782">
    <property type="protein sequence ID" value="EPB67102.1"/>
    <property type="molecule type" value="Genomic_DNA"/>
</dbReference>
<dbReference type="PANTHER" id="PTHR45829">
    <property type="entry name" value="MITOCHONDRIAL CARRIER PROTEIN RIM2"/>
    <property type="match status" value="1"/>
</dbReference>
<evidence type="ECO:0000256" key="1">
    <source>
        <dbReference type="ARBA" id="ARBA00004448"/>
    </source>
</evidence>
<keyword evidence="3" id="KW-0813">Transport</keyword>
<proteinExistence type="inferred from homology"/>
<keyword evidence="8" id="KW-0496">Mitochondrion</keyword>
<evidence type="ECO:0000256" key="4">
    <source>
        <dbReference type="ARBA" id="ARBA00022692"/>
    </source>
</evidence>
<dbReference type="GO" id="GO:0005743">
    <property type="term" value="C:mitochondrial inner membrane"/>
    <property type="evidence" value="ECO:0007669"/>
    <property type="project" value="UniProtKB-SubCell"/>
</dbReference>
<evidence type="ECO:0000313" key="10">
    <source>
        <dbReference type="EMBL" id="EPB67102.1"/>
    </source>
</evidence>
<comment type="similarity">
    <text evidence="2">Belongs to the mitochondrial carrier (TC 2.A.29) family.</text>
</comment>
<dbReference type="Gene3D" id="1.50.40.10">
    <property type="entry name" value="Mitochondrial carrier domain"/>
    <property type="match status" value="1"/>
</dbReference>
<accession>A0A0D6LHH1</accession>
<keyword evidence="11" id="KW-1185">Reference proteome</keyword>
<evidence type="ECO:0000313" key="11">
    <source>
        <dbReference type="Proteomes" id="UP000054495"/>
    </source>
</evidence>
<organism evidence="10 11">
    <name type="scientific">Ancylostoma ceylanicum</name>
    <dbReference type="NCBI Taxonomy" id="53326"/>
    <lineage>
        <taxon>Eukaryota</taxon>
        <taxon>Metazoa</taxon>
        <taxon>Ecdysozoa</taxon>
        <taxon>Nematoda</taxon>
        <taxon>Chromadorea</taxon>
        <taxon>Rhabditida</taxon>
        <taxon>Rhabditina</taxon>
        <taxon>Rhabditomorpha</taxon>
        <taxon>Strongyloidea</taxon>
        <taxon>Ancylostomatidae</taxon>
        <taxon>Ancylostomatinae</taxon>
        <taxon>Ancylostoma</taxon>
    </lineage>
</organism>
<keyword evidence="7" id="KW-1133">Transmembrane helix</keyword>
<gene>
    <name evidence="10" type="ORF">ANCCEY_13810</name>
</gene>
<keyword evidence="5" id="KW-0677">Repeat</keyword>
<comment type="subcellular location">
    <subcellularLocation>
        <location evidence="1">Mitochondrion inner membrane</location>
        <topology evidence="1">Multi-pass membrane protein</topology>
    </subcellularLocation>
</comment>